<gene>
    <name evidence="2" type="ORF">CLV56_0414</name>
</gene>
<feature type="transmembrane region" description="Helical" evidence="1">
    <location>
        <begin position="157"/>
        <end position="181"/>
    </location>
</feature>
<reference evidence="2 3" key="1">
    <citation type="submission" date="2017-11" db="EMBL/GenBank/DDBJ databases">
        <title>Genomic Encyclopedia of Archaeal and Bacterial Type Strains, Phase II (KMG-II): From Individual Species to Whole Genera.</title>
        <authorList>
            <person name="Goeker M."/>
        </authorList>
    </citation>
    <scope>NUCLEOTIDE SEQUENCE [LARGE SCALE GENOMIC DNA]</scope>
    <source>
        <strain evidence="2 3">DSM 27763</strain>
    </source>
</reference>
<feature type="transmembrane region" description="Helical" evidence="1">
    <location>
        <begin position="409"/>
        <end position="426"/>
    </location>
</feature>
<evidence type="ECO:0000256" key="1">
    <source>
        <dbReference type="SAM" id="Phobius"/>
    </source>
</evidence>
<evidence type="ECO:0000313" key="2">
    <source>
        <dbReference type="EMBL" id="PJJ56210.1"/>
    </source>
</evidence>
<sequence>MLVAVATAWPALSGTDVHIGISGWPRFPPLHANWRPGVTATSILPVLVGIAVIVLWPRIARLRWPAFLGALFAATWAWVMSLALVDGLDGLGEVFTRKGEYLYDAGRVTSIPAMLPEFVDRIPLSAPDHWWIHVAGHPPGALISFVGLDRIGISDPVAVGFVVATIGCTAVVAAAITLRLLAGEHWARRAGPWWVLAPAAVWIGVTADAAFAAVAAWGLAALAYAGVTRSRLRTAVAGLGAGLLLGFCVYLSYGLVLLGIPAVAILLLTRRLAPLAWALLGALAIAAAFTLAGFAWWEAYGVLHDRYYAGIASDRPYGYWVWANVAAWTFTVGLATWAGLPAAASALLRRPVVRDGRFALSAMVAAGLTCIVAATLSGMSKAEVERIWLPFTLWVLPAAALLPERLRRPFLVVQVVTALLIQHLLMTRW</sequence>
<keyword evidence="1" id="KW-0812">Transmembrane</keyword>
<organism evidence="2 3">
    <name type="scientific">Mumia flava</name>
    <dbReference type="NCBI Taxonomy" id="1348852"/>
    <lineage>
        <taxon>Bacteria</taxon>
        <taxon>Bacillati</taxon>
        <taxon>Actinomycetota</taxon>
        <taxon>Actinomycetes</taxon>
        <taxon>Propionibacteriales</taxon>
        <taxon>Nocardioidaceae</taxon>
        <taxon>Mumia</taxon>
    </lineage>
</organism>
<keyword evidence="1" id="KW-0472">Membrane</keyword>
<feature type="transmembrane region" description="Helical" evidence="1">
    <location>
        <begin position="193"/>
        <end position="224"/>
    </location>
</feature>
<proteinExistence type="predicted"/>
<feature type="transmembrane region" description="Helical" evidence="1">
    <location>
        <begin position="64"/>
        <end position="85"/>
    </location>
</feature>
<feature type="transmembrane region" description="Helical" evidence="1">
    <location>
        <begin position="275"/>
        <end position="297"/>
    </location>
</feature>
<dbReference type="AlphaFoldDB" id="A0A2M9BE32"/>
<dbReference type="Proteomes" id="UP000230842">
    <property type="component" value="Unassembled WGS sequence"/>
</dbReference>
<feature type="transmembrane region" description="Helical" evidence="1">
    <location>
        <begin position="244"/>
        <end position="268"/>
    </location>
</feature>
<feature type="transmembrane region" description="Helical" evidence="1">
    <location>
        <begin position="386"/>
        <end position="402"/>
    </location>
</feature>
<keyword evidence="3" id="KW-1185">Reference proteome</keyword>
<name>A0A2M9BE32_9ACTN</name>
<comment type="caution">
    <text evidence="2">The sequence shown here is derived from an EMBL/GenBank/DDBJ whole genome shotgun (WGS) entry which is preliminary data.</text>
</comment>
<keyword evidence="1" id="KW-1133">Transmembrane helix</keyword>
<accession>A0A2M9BE32</accession>
<feature type="transmembrane region" description="Helical" evidence="1">
    <location>
        <begin position="358"/>
        <end position="380"/>
    </location>
</feature>
<evidence type="ECO:0008006" key="4">
    <source>
        <dbReference type="Google" id="ProtNLM"/>
    </source>
</evidence>
<evidence type="ECO:0000313" key="3">
    <source>
        <dbReference type="Proteomes" id="UP000230842"/>
    </source>
</evidence>
<dbReference type="EMBL" id="PGEZ01000001">
    <property type="protein sequence ID" value="PJJ56210.1"/>
    <property type="molecule type" value="Genomic_DNA"/>
</dbReference>
<feature type="transmembrane region" description="Helical" evidence="1">
    <location>
        <begin position="37"/>
        <end position="57"/>
    </location>
</feature>
<protein>
    <recommendedName>
        <fullName evidence="4">Integral membrane protein</fullName>
    </recommendedName>
</protein>
<feature type="transmembrane region" description="Helical" evidence="1">
    <location>
        <begin position="317"/>
        <end position="337"/>
    </location>
</feature>